<dbReference type="AlphaFoldDB" id="A0A9D0ZZZ1"/>
<reference evidence="1" key="1">
    <citation type="submission" date="2020-10" db="EMBL/GenBank/DDBJ databases">
        <authorList>
            <person name="Gilroy R."/>
        </authorList>
    </citation>
    <scope>NUCLEOTIDE SEQUENCE</scope>
    <source>
        <strain evidence="1">ChiSjej3B21-11622</strain>
    </source>
</reference>
<evidence type="ECO:0000313" key="2">
    <source>
        <dbReference type="Proteomes" id="UP000886886"/>
    </source>
</evidence>
<feature type="non-terminal residue" evidence="1">
    <location>
        <position position="36"/>
    </location>
</feature>
<evidence type="ECO:0000313" key="1">
    <source>
        <dbReference type="EMBL" id="HIQ97935.1"/>
    </source>
</evidence>
<dbReference type="Proteomes" id="UP000886886">
    <property type="component" value="Unassembled WGS sequence"/>
</dbReference>
<gene>
    <name evidence="1" type="ORF">IAB26_15400</name>
</gene>
<sequence>MSEKPYWEGKEFSFFSHKNCEYFPCHKTKDVENFNC</sequence>
<comment type="caution">
    <text evidence="1">The sequence shown here is derived from an EMBL/GenBank/DDBJ whole genome shotgun (WGS) entry which is preliminary data.</text>
</comment>
<accession>A0A9D0ZZZ1</accession>
<organism evidence="1 2">
    <name type="scientific">Candidatus Limivivens merdigallinarum</name>
    <dbReference type="NCBI Taxonomy" id="2840859"/>
    <lineage>
        <taxon>Bacteria</taxon>
        <taxon>Bacillati</taxon>
        <taxon>Bacillota</taxon>
        <taxon>Clostridia</taxon>
        <taxon>Lachnospirales</taxon>
        <taxon>Lachnospiraceae</taxon>
        <taxon>Lachnospiraceae incertae sedis</taxon>
        <taxon>Candidatus Limivivens</taxon>
    </lineage>
</organism>
<protein>
    <submittedName>
        <fullName evidence="1">Uncharacterized protein</fullName>
    </submittedName>
</protein>
<reference evidence="1" key="2">
    <citation type="journal article" date="2021" name="PeerJ">
        <title>Extensive microbial diversity within the chicken gut microbiome revealed by metagenomics and culture.</title>
        <authorList>
            <person name="Gilroy R."/>
            <person name="Ravi A."/>
            <person name="Getino M."/>
            <person name="Pursley I."/>
            <person name="Horton D.L."/>
            <person name="Alikhan N.F."/>
            <person name="Baker D."/>
            <person name="Gharbi K."/>
            <person name="Hall N."/>
            <person name="Watson M."/>
            <person name="Adriaenssens E.M."/>
            <person name="Foster-Nyarko E."/>
            <person name="Jarju S."/>
            <person name="Secka A."/>
            <person name="Antonio M."/>
            <person name="Oren A."/>
            <person name="Chaudhuri R.R."/>
            <person name="La Ragione R."/>
            <person name="Hildebrand F."/>
            <person name="Pallen M.J."/>
        </authorList>
    </citation>
    <scope>NUCLEOTIDE SEQUENCE</scope>
    <source>
        <strain evidence="1">ChiSjej3B21-11622</strain>
    </source>
</reference>
<dbReference type="EMBL" id="DVFT01000225">
    <property type="protein sequence ID" value="HIQ97935.1"/>
    <property type="molecule type" value="Genomic_DNA"/>
</dbReference>
<name>A0A9D0ZZZ1_9FIRM</name>
<proteinExistence type="predicted"/>